<keyword evidence="4 14" id="KW-0808">Transferase</keyword>
<dbReference type="EMBL" id="UOEB01000105">
    <property type="protein sequence ID" value="VAV83801.1"/>
    <property type="molecule type" value="Genomic_DNA"/>
</dbReference>
<dbReference type="SMART" id="SM00155">
    <property type="entry name" value="PLDc"/>
    <property type="match status" value="2"/>
</dbReference>
<dbReference type="Pfam" id="PF13396">
    <property type="entry name" value="PLDc_N"/>
    <property type="match status" value="1"/>
</dbReference>
<evidence type="ECO:0000256" key="10">
    <source>
        <dbReference type="ARBA" id="ARBA00023209"/>
    </source>
</evidence>
<keyword evidence="8" id="KW-0443">Lipid metabolism</keyword>
<keyword evidence="5 12" id="KW-0812">Transmembrane</keyword>
<evidence type="ECO:0000256" key="2">
    <source>
        <dbReference type="ARBA" id="ARBA00022475"/>
    </source>
</evidence>
<dbReference type="SUPFAM" id="SSF56024">
    <property type="entry name" value="Phospholipase D/nuclease"/>
    <property type="match status" value="2"/>
</dbReference>
<dbReference type="GO" id="GO:0032049">
    <property type="term" value="P:cardiolipin biosynthetic process"/>
    <property type="evidence" value="ECO:0007669"/>
    <property type="project" value="InterPro"/>
</dbReference>
<proteinExistence type="predicted"/>
<feature type="transmembrane region" description="Helical" evidence="12">
    <location>
        <begin position="7"/>
        <end position="28"/>
    </location>
</feature>
<dbReference type="PANTHER" id="PTHR21248">
    <property type="entry name" value="CARDIOLIPIN SYNTHASE"/>
    <property type="match status" value="1"/>
</dbReference>
<dbReference type="PROSITE" id="PS50035">
    <property type="entry name" value="PLD"/>
    <property type="match status" value="2"/>
</dbReference>
<dbReference type="InterPro" id="IPR001736">
    <property type="entry name" value="PLipase_D/transphosphatidylase"/>
</dbReference>
<comment type="subcellular location">
    <subcellularLocation>
        <location evidence="1">Cell membrane</location>
        <topology evidence="1">Multi-pass membrane protein</topology>
    </subcellularLocation>
</comment>
<evidence type="ECO:0000259" key="13">
    <source>
        <dbReference type="PROSITE" id="PS50035"/>
    </source>
</evidence>
<dbReference type="CDD" id="cd09110">
    <property type="entry name" value="PLDc_CLS_1"/>
    <property type="match status" value="1"/>
</dbReference>
<keyword evidence="3" id="KW-0444">Lipid biosynthesis</keyword>
<dbReference type="Pfam" id="PF13091">
    <property type="entry name" value="PLDc_2"/>
    <property type="match status" value="2"/>
</dbReference>
<keyword evidence="2" id="KW-1003">Cell membrane</keyword>
<evidence type="ECO:0000256" key="12">
    <source>
        <dbReference type="SAM" id="Phobius"/>
    </source>
</evidence>
<dbReference type="EC" id="2.7.8.-" evidence="14"/>
<feature type="transmembrane region" description="Helical" evidence="12">
    <location>
        <begin position="40"/>
        <end position="61"/>
    </location>
</feature>
<dbReference type="GO" id="GO:0005886">
    <property type="term" value="C:plasma membrane"/>
    <property type="evidence" value="ECO:0007669"/>
    <property type="project" value="UniProtKB-SubCell"/>
</dbReference>
<dbReference type="PANTHER" id="PTHR21248:SF22">
    <property type="entry name" value="PHOSPHOLIPASE D"/>
    <property type="match status" value="1"/>
</dbReference>
<evidence type="ECO:0000256" key="7">
    <source>
        <dbReference type="ARBA" id="ARBA00022989"/>
    </source>
</evidence>
<feature type="domain" description="PLD phosphodiesterase" evidence="13">
    <location>
        <begin position="391"/>
        <end position="418"/>
    </location>
</feature>
<evidence type="ECO:0000256" key="9">
    <source>
        <dbReference type="ARBA" id="ARBA00023136"/>
    </source>
</evidence>
<name>A0A3B0QTZ7_9ZZZZ</name>
<keyword evidence="11" id="KW-1208">Phospholipid metabolism</keyword>
<evidence type="ECO:0000313" key="14">
    <source>
        <dbReference type="EMBL" id="VAV83801.1"/>
    </source>
</evidence>
<evidence type="ECO:0000256" key="6">
    <source>
        <dbReference type="ARBA" id="ARBA00022737"/>
    </source>
</evidence>
<gene>
    <name evidence="14" type="ORF">MNBD_BACTEROID02-447</name>
</gene>
<dbReference type="GO" id="GO:0008808">
    <property type="term" value="F:cardiolipin synthase activity"/>
    <property type="evidence" value="ECO:0007669"/>
    <property type="project" value="InterPro"/>
</dbReference>
<sequence>MDFFNNIKPFILISYYVFVSVLIFLIIIDNKKPEKSFAYIFLILLFPVIGILIYFLLGVQYHKKRIYTKKRYFNDVYLHTLNDKHQIPVENLKIGNNIKLPTLFYNMEQVRFTLENSVKLLINGENKFPVLIDELNKAKINIHIEYYIFNDDLIGTQIIDILCKKALEGVAVKMIYDDVGSSISKKNIENLKKNNVEVYPYMPVLFSRLAHKANYRNHRKIVIIDNEIGFLGGINISDKYINSKNKNNYWRDTHLLLKGQAVMDLQYIFISDWFFVCQQKIKLNTVLYKGVNKIESNIPTSVLGSDYSSSNQSIMEAFFGMITNARNEILITTPYFLPNETILNALKITAKSGVNIKIIIPKKPDIKTAYYASQTYLKKLLQSGVEVYYYTKGMMHAKTMVIDNYICTIGSTNMDQRSFNLNAEVNAFIIDKGVANEIHAQFNNDLKNTYKLHIDELNNRKWYVKVVSSIARLFAPVL</sequence>
<keyword evidence="7 12" id="KW-1133">Transmembrane helix</keyword>
<keyword evidence="10" id="KW-0594">Phospholipid biosynthesis</keyword>
<evidence type="ECO:0000256" key="5">
    <source>
        <dbReference type="ARBA" id="ARBA00022692"/>
    </source>
</evidence>
<feature type="domain" description="PLD phosphodiesterase" evidence="13">
    <location>
        <begin position="213"/>
        <end position="240"/>
    </location>
</feature>
<dbReference type="InterPro" id="IPR025202">
    <property type="entry name" value="PLD-like_dom"/>
</dbReference>
<dbReference type="Gene3D" id="3.30.870.10">
    <property type="entry name" value="Endonuclease Chain A"/>
    <property type="match status" value="2"/>
</dbReference>
<evidence type="ECO:0000256" key="11">
    <source>
        <dbReference type="ARBA" id="ARBA00023264"/>
    </source>
</evidence>
<dbReference type="AlphaFoldDB" id="A0A3B0QTZ7"/>
<accession>A0A3B0QTZ7</accession>
<dbReference type="InterPro" id="IPR022924">
    <property type="entry name" value="Cardiolipin_synthase"/>
</dbReference>
<keyword evidence="6" id="KW-0677">Repeat</keyword>
<reference evidence="14" key="1">
    <citation type="submission" date="2018-06" db="EMBL/GenBank/DDBJ databases">
        <authorList>
            <person name="Zhirakovskaya E."/>
        </authorList>
    </citation>
    <scope>NUCLEOTIDE SEQUENCE</scope>
</reference>
<protein>
    <submittedName>
        <fullName evidence="14">Cardiolipin synthetase</fullName>
        <ecNumber evidence="14">2.7.8.-</ecNumber>
    </submittedName>
</protein>
<dbReference type="CDD" id="cd09112">
    <property type="entry name" value="PLDc_CLS_2"/>
    <property type="match status" value="1"/>
</dbReference>
<dbReference type="NCBIfam" id="TIGR04265">
    <property type="entry name" value="bac_cardiolipin"/>
    <property type="match status" value="1"/>
</dbReference>
<evidence type="ECO:0000256" key="8">
    <source>
        <dbReference type="ARBA" id="ARBA00023098"/>
    </source>
</evidence>
<keyword evidence="9 12" id="KW-0472">Membrane</keyword>
<evidence type="ECO:0000256" key="4">
    <source>
        <dbReference type="ARBA" id="ARBA00022679"/>
    </source>
</evidence>
<evidence type="ECO:0000256" key="3">
    <source>
        <dbReference type="ARBA" id="ARBA00022516"/>
    </source>
</evidence>
<evidence type="ECO:0000256" key="1">
    <source>
        <dbReference type="ARBA" id="ARBA00004651"/>
    </source>
</evidence>
<dbReference type="InterPro" id="IPR027379">
    <property type="entry name" value="CLS_N"/>
</dbReference>
<organism evidence="14">
    <name type="scientific">hydrothermal vent metagenome</name>
    <dbReference type="NCBI Taxonomy" id="652676"/>
    <lineage>
        <taxon>unclassified sequences</taxon>
        <taxon>metagenomes</taxon>
        <taxon>ecological metagenomes</taxon>
    </lineage>
</organism>